<organism evidence="2 3">
    <name type="scientific">Kribbella jejuensis</name>
    <dbReference type="NCBI Taxonomy" id="236068"/>
    <lineage>
        <taxon>Bacteria</taxon>
        <taxon>Bacillati</taxon>
        <taxon>Actinomycetota</taxon>
        <taxon>Actinomycetes</taxon>
        <taxon>Propionibacteriales</taxon>
        <taxon>Kribbellaceae</taxon>
        <taxon>Kribbella</taxon>
    </lineage>
</organism>
<dbReference type="EMBL" id="VFMM01000003">
    <property type="protein sequence ID" value="TQJ05943.1"/>
    <property type="molecule type" value="Genomic_DNA"/>
</dbReference>
<feature type="non-terminal residue" evidence="2">
    <location>
        <position position="1"/>
    </location>
</feature>
<evidence type="ECO:0000313" key="2">
    <source>
        <dbReference type="EMBL" id="TQJ05943.1"/>
    </source>
</evidence>
<evidence type="ECO:0000313" key="3">
    <source>
        <dbReference type="Proteomes" id="UP000316298"/>
    </source>
</evidence>
<feature type="compositionally biased region" description="Low complexity" evidence="1">
    <location>
        <begin position="167"/>
        <end position="192"/>
    </location>
</feature>
<feature type="region of interest" description="Disordered" evidence="1">
    <location>
        <begin position="159"/>
        <end position="316"/>
    </location>
</feature>
<protein>
    <recommendedName>
        <fullName evidence="4">DUF222 domain-containing protein</fullName>
    </recommendedName>
</protein>
<sequence length="604" mass="62936">ALRHRFPLTWARIQAGEATPWKARQIVRACTKLDHAAAEYVDRRVAAIIDTISPYRLEKITQAAKQYADPQRAADETAEAADDRGVYVGRGDKHGNKTIYIKAPAAAVNRHDTAITNIAEALKALGDTRPLQHRRAEAVGILPDPRFTQELLTQAHQTPIQPPLTEPAPTESAAARPAPAEPAPAAQASSEPGPGGPGPDWPAPSWPASTEPPSTGPVPAGSVPARPTATAPAPAGAASTRPLPAGPGPTRPAPAGPTAAALAPAGPAPTEAASTGAAAAGAASPGPVPTGATFAGLARGRPAPARLAAGGPASGGDASGGLGFSGAAAGRGAAGGLLEQFGPPDDEWLEAAGPEDREPVSDPFDARVGGLDPRRDPAEGAPMTPAALQALRARLAQVKQDAYREPSRRGRRDGADNGQIRPGKTEVVVHLTDHTLATGTGVLRAEGIGPLLAAQLSELIGHGPYVVKPVIDLNDAVSVNAYEIPTRIRERVKLIHPVELFPYGTRETTNTIDLDHIEPYDPLGPPGQTSTANLAPLGRFGHRVKTHARGWSVRRVDDRTIEWTTPHGFRFRVDPNGTHRVDPRIDQTAVHSSVRRTNAATDDP</sequence>
<gene>
    <name evidence="2" type="ORF">FB475_5592</name>
</gene>
<proteinExistence type="predicted"/>
<feature type="region of interest" description="Disordered" evidence="1">
    <location>
        <begin position="399"/>
        <end position="422"/>
    </location>
</feature>
<feature type="compositionally biased region" description="Pro residues" evidence="1">
    <location>
        <begin position="244"/>
        <end position="255"/>
    </location>
</feature>
<dbReference type="Proteomes" id="UP000316298">
    <property type="component" value="Unassembled WGS sequence"/>
</dbReference>
<reference evidence="2 3" key="1">
    <citation type="submission" date="2019-06" db="EMBL/GenBank/DDBJ databases">
        <title>Sequencing the genomes of 1000 actinobacteria strains.</title>
        <authorList>
            <person name="Klenk H.-P."/>
        </authorList>
    </citation>
    <scope>NUCLEOTIDE SEQUENCE [LARGE SCALE GENOMIC DNA]</scope>
    <source>
        <strain evidence="2 3">DSM 17305</strain>
    </source>
</reference>
<feature type="compositionally biased region" description="Basic and acidic residues" evidence="1">
    <location>
        <begin position="401"/>
        <end position="415"/>
    </location>
</feature>
<evidence type="ECO:0000256" key="1">
    <source>
        <dbReference type="SAM" id="MobiDB-lite"/>
    </source>
</evidence>
<feature type="region of interest" description="Disordered" evidence="1">
    <location>
        <begin position="335"/>
        <end position="364"/>
    </location>
</feature>
<keyword evidence="3" id="KW-1185">Reference proteome</keyword>
<feature type="compositionally biased region" description="Low complexity" evidence="1">
    <location>
        <begin position="256"/>
        <end position="311"/>
    </location>
</feature>
<name>A0A542DS37_9ACTN</name>
<evidence type="ECO:0008006" key="4">
    <source>
        <dbReference type="Google" id="ProtNLM"/>
    </source>
</evidence>
<dbReference type="AlphaFoldDB" id="A0A542DS37"/>
<feature type="compositionally biased region" description="Pro residues" evidence="1">
    <location>
        <begin position="194"/>
        <end position="205"/>
    </location>
</feature>
<feature type="compositionally biased region" description="Low complexity" evidence="1">
    <location>
        <begin position="224"/>
        <end position="243"/>
    </location>
</feature>
<accession>A0A542DS37</accession>
<comment type="caution">
    <text evidence="2">The sequence shown here is derived from an EMBL/GenBank/DDBJ whole genome shotgun (WGS) entry which is preliminary data.</text>
</comment>